<gene>
    <name evidence="2" type="ORF">I8J34_13215</name>
</gene>
<evidence type="ECO:0000313" key="2">
    <source>
        <dbReference type="EMBL" id="MBT0962134.1"/>
    </source>
</evidence>
<keyword evidence="3" id="KW-1185">Reference proteome</keyword>
<evidence type="ECO:0008006" key="4">
    <source>
        <dbReference type="Google" id="ProtNLM"/>
    </source>
</evidence>
<reference evidence="3" key="1">
    <citation type="journal article" date="2022" name="ISME J.">
        <title>Genetic and phylogenetic analysis of dissimilatory iodate-reducing bacteria identifies potential niches across the world's oceans.</title>
        <authorList>
            <person name="Reyes-Umana V."/>
            <person name="Henning Z."/>
            <person name="Lee K."/>
            <person name="Barnum T.P."/>
            <person name="Coates J.D."/>
        </authorList>
    </citation>
    <scope>NUCLEOTIDE SEQUENCE [LARGE SCALE GENOMIC DNA]</scope>
    <source>
        <strain evidence="3">IR12</strain>
    </source>
</reference>
<dbReference type="EMBL" id="JAEKFT010000014">
    <property type="protein sequence ID" value="MBT0962134.1"/>
    <property type="molecule type" value="Genomic_DNA"/>
</dbReference>
<organism evidence="2 3">
    <name type="scientific">Denitromonas iodatirespirans</name>
    <dbReference type="NCBI Taxonomy" id="2795389"/>
    <lineage>
        <taxon>Bacteria</taxon>
        <taxon>Pseudomonadati</taxon>
        <taxon>Pseudomonadota</taxon>
        <taxon>Betaproteobacteria</taxon>
        <taxon>Rhodocyclales</taxon>
        <taxon>Zoogloeaceae</taxon>
        <taxon>Denitromonas</taxon>
    </lineage>
</organism>
<protein>
    <recommendedName>
        <fullName evidence="4">Ubiquinone biosynthesis accessory factor UbiJ</fullName>
    </recommendedName>
</protein>
<dbReference type="GO" id="GO:0006744">
    <property type="term" value="P:ubiquinone biosynthetic process"/>
    <property type="evidence" value="ECO:0007669"/>
    <property type="project" value="InterPro"/>
</dbReference>
<accession>A0A944DP58</accession>
<feature type="coiled-coil region" evidence="1">
    <location>
        <begin position="163"/>
        <end position="190"/>
    </location>
</feature>
<name>A0A944DP58_DENI1</name>
<comment type="caution">
    <text evidence="2">The sequence shown here is derived from an EMBL/GenBank/DDBJ whole genome shotgun (WGS) entry which is preliminary data.</text>
</comment>
<dbReference type="InterPro" id="IPR038989">
    <property type="entry name" value="UbiJ"/>
</dbReference>
<dbReference type="Proteomes" id="UP000694660">
    <property type="component" value="Unassembled WGS sequence"/>
</dbReference>
<evidence type="ECO:0000313" key="3">
    <source>
        <dbReference type="Proteomes" id="UP000694660"/>
    </source>
</evidence>
<dbReference type="AlphaFoldDB" id="A0A944DP58"/>
<sequence>MLSSAATATLNHLLAQADWARVRLREHAGAAADLTVGGRVLRLGIAADGYFCAPAPDTAPSVAIVLDPAALAKLPDGVDAAMSQVKISGQADLADTLSFVFRHLRWDSEADFARLLGPVIGRRAHLAAAHLARAVPETGARLAANAGEYLTHEGRLLIPRKELAAHAEHLRQLRDTMSRLDKRIKRLGTATPGND</sequence>
<keyword evidence="1" id="KW-0175">Coiled coil</keyword>
<dbReference type="PANTHER" id="PTHR38693">
    <property type="entry name" value="UBIQUINONE BIOSYNTHESIS PROTEIN UBIJ"/>
    <property type="match status" value="1"/>
</dbReference>
<dbReference type="PANTHER" id="PTHR38693:SF1">
    <property type="entry name" value="UBIQUINONE BIOSYNTHESIS ACCESSORY FACTOR UBIJ"/>
    <property type="match status" value="1"/>
</dbReference>
<dbReference type="RefSeq" id="WP_214362029.1">
    <property type="nucleotide sequence ID" value="NZ_JAEKFT010000014.1"/>
</dbReference>
<evidence type="ECO:0000256" key="1">
    <source>
        <dbReference type="SAM" id="Coils"/>
    </source>
</evidence>
<proteinExistence type="predicted"/>